<protein>
    <recommendedName>
        <fullName evidence="6">Competence protein ComF</fullName>
    </recommendedName>
</protein>
<dbReference type="RefSeq" id="WP_211263461.1">
    <property type="nucleotide sequence ID" value="NZ_LDJM01000014.1"/>
</dbReference>
<gene>
    <name evidence="4" type="ORF">ABB30_05915</name>
</gene>
<feature type="domain" description="Double zinc ribbon" evidence="3">
    <location>
        <begin position="10"/>
        <end position="64"/>
    </location>
</feature>
<dbReference type="Gene3D" id="3.40.50.2020">
    <property type="match status" value="1"/>
</dbReference>
<dbReference type="PANTHER" id="PTHR47505:SF1">
    <property type="entry name" value="DNA UTILIZATION PROTEIN YHGH"/>
    <property type="match status" value="1"/>
</dbReference>
<proteinExistence type="inferred from homology"/>
<sequence length="229" mass="24633">MQGWIHWLAACLLPLRCRVCAQPGSHGLDLCPACHAAARRNLPACQGCALPLPLADGVLCGQCQRRPGPLLACHAAWCYGPTIDVLVRRYKFDNDLAAGAVLAGLMGQCRPPWLSGQVLVPVPLHRQRLAQRGYDQAHELACQLGRATGLPVRACLQRRRDTTAQSALDREQRRRNLRGAFTAIAATLPASVILVDDVMTTGATLEAAAKALQRAGVGQVRAWVAARTV</sequence>
<dbReference type="InterPro" id="IPR029057">
    <property type="entry name" value="PRTase-like"/>
</dbReference>
<dbReference type="PANTHER" id="PTHR47505">
    <property type="entry name" value="DNA UTILIZATION PROTEIN YHGH"/>
    <property type="match status" value="1"/>
</dbReference>
<dbReference type="CDD" id="cd06223">
    <property type="entry name" value="PRTases_typeI"/>
    <property type="match status" value="1"/>
</dbReference>
<dbReference type="InterPro" id="IPR044005">
    <property type="entry name" value="DZR_2"/>
</dbReference>
<evidence type="ECO:0008006" key="6">
    <source>
        <dbReference type="Google" id="ProtNLM"/>
    </source>
</evidence>
<comment type="caution">
    <text evidence="4">The sequence shown here is derived from an EMBL/GenBank/DDBJ whole genome shotgun (WGS) entry which is preliminary data.</text>
</comment>
<evidence type="ECO:0000313" key="5">
    <source>
        <dbReference type="Proteomes" id="UP000050956"/>
    </source>
</evidence>
<accession>A0A0R0D8D2</accession>
<evidence type="ECO:0000256" key="1">
    <source>
        <dbReference type="ARBA" id="ARBA00008007"/>
    </source>
</evidence>
<dbReference type="PATRIC" id="fig|336566.3.peg.523"/>
<dbReference type="InterPro" id="IPR051910">
    <property type="entry name" value="ComF/GntX_DNA_util-trans"/>
</dbReference>
<reference evidence="4 5" key="1">
    <citation type="submission" date="2015-05" db="EMBL/GenBank/DDBJ databases">
        <title>Genome sequencing and analysis of members of genus Stenotrophomonas.</title>
        <authorList>
            <person name="Patil P.P."/>
            <person name="Midha S."/>
            <person name="Patil P.B."/>
        </authorList>
    </citation>
    <scope>NUCLEOTIDE SEQUENCE [LARGE SCALE GENOMIC DNA]</scope>
    <source>
        <strain evidence="4 5">DSM 24757</strain>
    </source>
</reference>
<evidence type="ECO:0000259" key="2">
    <source>
        <dbReference type="Pfam" id="PF00156"/>
    </source>
</evidence>
<organism evidence="4 5">
    <name type="scientific">Stenotrophomonas ginsengisoli</name>
    <dbReference type="NCBI Taxonomy" id="336566"/>
    <lineage>
        <taxon>Bacteria</taxon>
        <taxon>Pseudomonadati</taxon>
        <taxon>Pseudomonadota</taxon>
        <taxon>Gammaproteobacteria</taxon>
        <taxon>Lysobacterales</taxon>
        <taxon>Lysobacteraceae</taxon>
        <taxon>Stenotrophomonas</taxon>
    </lineage>
</organism>
<dbReference type="Proteomes" id="UP000050956">
    <property type="component" value="Unassembled WGS sequence"/>
</dbReference>
<dbReference type="AlphaFoldDB" id="A0A0R0D8D2"/>
<feature type="domain" description="Phosphoribosyltransferase" evidence="2">
    <location>
        <begin position="190"/>
        <end position="225"/>
    </location>
</feature>
<dbReference type="EMBL" id="LDJM01000014">
    <property type="protein sequence ID" value="KRG77941.1"/>
    <property type="molecule type" value="Genomic_DNA"/>
</dbReference>
<keyword evidence="5" id="KW-1185">Reference proteome</keyword>
<dbReference type="InterPro" id="IPR000836">
    <property type="entry name" value="PRTase_dom"/>
</dbReference>
<dbReference type="Pfam" id="PF18912">
    <property type="entry name" value="DZR_2"/>
    <property type="match status" value="1"/>
</dbReference>
<evidence type="ECO:0000259" key="3">
    <source>
        <dbReference type="Pfam" id="PF18912"/>
    </source>
</evidence>
<evidence type="ECO:0000313" key="4">
    <source>
        <dbReference type="EMBL" id="KRG77941.1"/>
    </source>
</evidence>
<dbReference type="SUPFAM" id="SSF53271">
    <property type="entry name" value="PRTase-like"/>
    <property type="match status" value="1"/>
</dbReference>
<name>A0A0R0D8D2_9GAMM</name>
<dbReference type="STRING" id="336566.ABB30_05915"/>
<dbReference type="Pfam" id="PF00156">
    <property type="entry name" value="Pribosyltran"/>
    <property type="match status" value="1"/>
</dbReference>
<comment type="similarity">
    <text evidence="1">Belongs to the ComF/GntX family.</text>
</comment>